<sequence length="392" mass="43750">MLQLTEHSRSEPVALTVVQREKLREWFQAAFVPADNGLLHVIPGSRVGGAVIDGLKVSVAPKLPIHRLLTLISEIADPYGWLEAEAATTTRQDLDDAVVALFIQSCHRTFERGMHRAYRRERQRLNVIRGKLLVPQTLRQVGPVPVTVETDVFDDDTPENQVLAAALRQVRATPSLSDHTRQQAHHVLRDVRHVAPLRDPLATAKNIVWTRHNQWYQQAISLAMLLLSFGRVSAELGEETLPGFVIDMPKVIEQWVRVTLRRAWGVDEAEMQDSWKGALWLDEARRVELQPDLAIRRNGAWSFVGDVKYKILGSSSRRGSGPDRNDIYQMLAYLTATGLSEGTLIYAGVDGIDQKITVPEADKTVHLVTVNLGAYEARNLLIGKLGAQSPNG</sequence>
<dbReference type="EMBL" id="JAVDYJ010000001">
    <property type="protein sequence ID" value="MDR7347602.1"/>
    <property type="molecule type" value="Genomic_DNA"/>
</dbReference>
<dbReference type="Proteomes" id="UP001183794">
    <property type="component" value="Unassembled WGS sequence"/>
</dbReference>
<name>A0ABU2B1X5_9MICC</name>
<reference evidence="1 2" key="1">
    <citation type="submission" date="2023-07" db="EMBL/GenBank/DDBJ databases">
        <title>Sequencing the genomes of 1000 actinobacteria strains.</title>
        <authorList>
            <person name="Klenk H.-P."/>
        </authorList>
    </citation>
    <scope>NUCLEOTIDE SEQUENCE [LARGE SCALE GENOMIC DNA]</scope>
    <source>
        <strain evidence="1 2">DSM 22966</strain>
    </source>
</reference>
<proteinExistence type="predicted"/>
<protein>
    <submittedName>
        <fullName evidence="1">5-methylcytosine-specific restriction enzyme subunit McrC</fullName>
    </submittedName>
</protein>
<dbReference type="PANTHER" id="PTHR38733">
    <property type="entry name" value="PROTEIN MCRC"/>
    <property type="match status" value="1"/>
</dbReference>
<accession>A0ABU2B1X5</accession>
<evidence type="ECO:0000313" key="1">
    <source>
        <dbReference type="EMBL" id="MDR7347602.1"/>
    </source>
</evidence>
<gene>
    <name evidence="1" type="ORF">J2S62_001859</name>
</gene>
<keyword evidence="2" id="KW-1185">Reference proteome</keyword>
<dbReference type="Pfam" id="PF10117">
    <property type="entry name" value="McrBC"/>
    <property type="match status" value="1"/>
</dbReference>
<dbReference type="InterPro" id="IPR019292">
    <property type="entry name" value="McrC"/>
</dbReference>
<dbReference type="RefSeq" id="WP_310173995.1">
    <property type="nucleotide sequence ID" value="NZ_BAABHE010000003.1"/>
</dbReference>
<organism evidence="1 2">
    <name type="scientific">Enteractinococcus fodinae</name>
    <dbReference type="NCBI Taxonomy" id="684663"/>
    <lineage>
        <taxon>Bacteria</taxon>
        <taxon>Bacillati</taxon>
        <taxon>Actinomycetota</taxon>
        <taxon>Actinomycetes</taxon>
        <taxon>Micrococcales</taxon>
        <taxon>Micrococcaceae</taxon>
    </lineage>
</organism>
<dbReference type="PANTHER" id="PTHR38733:SF1">
    <property type="entry name" value="TYPE IV METHYL-DIRECTED RESTRICTION ENZYME ECOKMCRBC"/>
    <property type="match status" value="1"/>
</dbReference>
<evidence type="ECO:0000313" key="2">
    <source>
        <dbReference type="Proteomes" id="UP001183794"/>
    </source>
</evidence>
<comment type="caution">
    <text evidence="1">The sequence shown here is derived from an EMBL/GenBank/DDBJ whole genome shotgun (WGS) entry which is preliminary data.</text>
</comment>